<proteinExistence type="predicted"/>
<name>A0ABP8LVA0_9BACT</name>
<evidence type="ECO:0000313" key="1">
    <source>
        <dbReference type="EMBL" id="GAA4436602.1"/>
    </source>
</evidence>
<dbReference type="Gene3D" id="2.60.40.1120">
    <property type="entry name" value="Carboxypeptidase-like, regulatory domain"/>
    <property type="match status" value="1"/>
</dbReference>
<evidence type="ECO:0000313" key="2">
    <source>
        <dbReference type="Proteomes" id="UP001501508"/>
    </source>
</evidence>
<gene>
    <name evidence="1" type="ORF">GCM10023091_14650</name>
</gene>
<keyword evidence="2" id="KW-1185">Reference proteome</keyword>
<dbReference type="SUPFAM" id="SSF49464">
    <property type="entry name" value="Carboxypeptidase regulatory domain-like"/>
    <property type="match status" value="1"/>
</dbReference>
<dbReference type="InterPro" id="IPR008969">
    <property type="entry name" value="CarboxyPept-like_regulatory"/>
</dbReference>
<dbReference type="Pfam" id="PF13715">
    <property type="entry name" value="CarbopepD_reg_2"/>
    <property type="match status" value="1"/>
</dbReference>
<dbReference type="RefSeq" id="WP_345027659.1">
    <property type="nucleotide sequence ID" value="NZ_BAABEY010000016.1"/>
</dbReference>
<accession>A0ABP8LVA0</accession>
<organism evidence="1 2">
    <name type="scientific">Ravibacter arvi</name>
    <dbReference type="NCBI Taxonomy" id="2051041"/>
    <lineage>
        <taxon>Bacteria</taxon>
        <taxon>Pseudomonadati</taxon>
        <taxon>Bacteroidota</taxon>
        <taxon>Cytophagia</taxon>
        <taxon>Cytophagales</taxon>
        <taxon>Spirosomataceae</taxon>
        <taxon>Ravibacter</taxon>
    </lineage>
</organism>
<protein>
    <submittedName>
        <fullName evidence="1">Carboxypeptidase regulatory-like domain-containing protein</fullName>
    </submittedName>
</protein>
<reference evidence="2" key="1">
    <citation type="journal article" date="2019" name="Int. J. Syst. Evol. Microbiol.">
        <title>The Global Catalogue of Microorganisms (GCM) 10K type strain sequencing project: providing services to taxonomists for standard genome sequencing and annotation.</title>
        <authorList>
            <consortium name="The Broad Institute Genomics Platform"/>
            <consortium name="The Broad Institute Genome Sequencing Center for Infectious Disease"/>
            <person name="Wu L."/>
            <person name="Ma J."/>
        </authorList>
    </citation>
    <scope>NUCLEOTIDE SEQUENCE [LARGE SCALE GENOMIC DNA]</scope>
    <source>
        <strain evidence="2">JCM 31920</strain>
    </source>
</reference>
<comment type="caution">
    <text evidence="1">The sequence shown here is derived from an EMBL/GenBank/DDBJ whole genome shotgun (WGS) entry which is preliminary data.</text>
</comment>
<dbReference type="InterPro" id="IPR037066">
    <property type="entry name" value="Plug_dom_sf"/>
</dbReference>
<dbReference type="Proteomes" id="UP001501508">
    <property type="component" value="Unassembled WGS sequence"/>
</dbReference>
<dbReference type="Gene3D" id="2.170.130.10">
    <property type="entry name" value="TonB-dependent receptor, plug domain"/>
    <property type="match status" value="1"/>
</dbReference>
<dbReference type="SUPFAM" id="SSF56935">
    <property type="entry name" value="Porins"/>
    <property type="match status" value="1"/>
</dbReference>
<sequence>MFRILTFILLSATIAFSQKSTSTIRGLVLDGDSHSPLPGASVTIKNSTLGTSTDENGAFRFDQVELGRYLVQASFVGYKTTVQPEILLEGGKEQVITFYLTPGDTTLNEVVVHYMKTENLNNTYEITNEQTLRYAATYLDPARVAASLPGVAVADDQANGIVVRGNGPNTTQWRLEGVEIVNPNHLSNAGTFSDRATQSGGGVNILSTQLLGTTNFLTGAYAASYGNAMGGIMDMRFRKGNNEQNEFTAQAGLIGLDLAAEGPFSKNGKASYLANYRYSFTGILSAMGVSLGGEKMTFQDFSFNVSLPTKKAGEFTLFGVGGTSKNVFSADKDVANWEVEKDAFNITYKNRMGAAGITHTLPLSRKTSIRSTLAASGLSTEREGIHLNPADPQQVLSTDLDEIQKVKLAFTTALNHRLNEKHRILAGAYLYHDTDKLKVNTQSGEMEVTSFMPYATWQWSPTSKFRTEIGVNYFYFGFNGKSSVEPRGALKWEVAPRNTISLSYGWHSQAQTPQTYLSLGSRVSNNNRNLGLNKARHYGVAYEYRFLKNSSLKVEGYYQEISNVPVSSSVPTYSVLNLVENSVTYALVNKGLGRNMGVEATWNTYLAKDFYLMVSGSVYDSRYKGVSGNWRSTRFNGNHTFAATGGKEIRTAKNNVWGINAKITWLGGFRDTPVDVTASAAAGTTVYRVSQSYTLQMKDYFRPDLRVYWKTNREKINTTLAIDIQNVSNTKNEAFSYYDTYQKKVVVRDQLGLIPVLSYRVEF</sequence>
<dbReference type="EMBL" id="BAABEY010000016">
    <property type="protein sequence ID" value="GAA4436602.1"/>
    <property type="molecule type" value="Genomic_DNA"/>
</dbReference>